<dbReference type="InterPro" id="IPR013098">
    <property type="entry name" value="Ig_I-set"/>
</dbReference>
<dbReference type="Pfam" id="PF00041">
    <property type="entry name" value="fn3"/>
    <property type="match status" value="2"/>
</dbReference>
<comment type="subcellular location">
    <subcellularLocation>
        <location evidence="1">Membrane</location>
        <topology evidence="1">Single-pass type I membrane protein</topology>
    </subcellularLocation>
</comment>
<dbReference type="HOGENOM" id="CLU_004633_0_0_1"/>
<organism>
    <name type="scientific">Pediculus humanus subsp. corporis</name>
    <name type="common">Body louse</name>
    <dbReference type="NCBI Taxonomy" id="121224"/>
    <lineage>
        <taxon>Eukaryota</taxon>
        <taxon>Metazoa</taxon>
        <taxon>Ecdysozoa</taxon>
        <taxon>Arthropoda</taxon>
        <taxon>Hexapoda</taxon>
        <taxon>Insecta</taxon>
        <taxon>Pterygota</taxon>
        <taxon>Neoptera</taxon>
        <taxon>Paraneoptera</taxon>
        <taxon>Psocodea</taxon>
        <taxon>Troctomorpha</taxon>
        <taxon>Phthiraptera</taxon>
        <taxon>Anoplura</taxon>
        <taxon>Pediculidae</taxon>
        <taxon>Pediculus</taxon>
    </lineage>
</organism>
<keyword evidence="4" id="KW-0732">Signal</keyword>
<dbReference type="PROSITE" id="PS50853">
    <property type="entry name" value="FN3"/>
    <property type="match status" value="2"/>
</dbReference>
<evidence type="ECO:0000256" key="3">
    <source>
        <dbReference type="ARBA" id="ARBA00022692"/>
    </source>
</evidence>
<evidence type="ECO:0000313" key="20">
    <source>
        <dbReference type="EMBL" id="EEB14437.1"/>
    </source>
</evidence>
<dbReference type="KEGG" id="phu:Phum_PHUM299830"/>
<dbReference type="RefSeq" id="XP_002427175.1">
    <property type="nucleotide sequence ID" value="XM_002427130.1"/>
</dbReference>
<evidence type="ECO:0000256" key="4">
    <source>
        <dbReference type="ARBA" id="ARBA00022729"/>
    </source>
</evidence>
<dbReference type="InterPro" id="IPR013783">
    <property type="entry name" value="Ig-like_fold"/>
</dbReference>
<dbReference type="CTD" id="8229809"/>
<evidence type="ECO:0000256" key="8">
    <source>
        <dbReference type="ARBA" id="ARBA00023136"/>
    </source>
</evidence>
<dbReference type="SMART" id="SM00409">
    <property type="entry name" value="IG"/>
    <property type="match status" value="4"/>
</dbReference>
<keyword evidence="8 17" id="KW-0472">Membrane</keyword>
<dbReference type="GO" id="GO:0005886">
    <property type="term" value="C:plasma membrane"/>
    <property type="evidence" value="ECO:0007669"/>
    <property type="project" value="TreeGrafter"/>
</dbReference>
<evidence type="ECO:0000256" key="16">
    <source>
        <dbReference type="SAM" id="MobiDB-lite"/>
    </source>
</evidence>
<evidence type="ECO:0000256" key="14">
    <source>
        <dbReference type="ARBA" id="ARBA00038530"/>
    </source>
</evidence>
<evidence type="ECO:0000259" key="19">
    <source>
        <dbReference type="PROSITE" id="PS50853"/>
    </source>
</evidence>
<accession>E0VM31</accession>
<evidence type="ECO:0000256" key="6">
    <source>
        <dbReference type="ARBA" id="ARBA00022974"/>
    </source>
</evidence>
<evidence type="ECO:0000256" key="9">
    <source>
        <dbReference type="ARBA" id="ARBA00023157"/>
    </source>
</evidence>
<dbReference type="Pfam" id="PF13927">
    <property type="entry name" value="Ig_3"/>
    <property type="match status" value="2"/>
</dbReference>
<evidence type="ECO:0000256" key="5">
    <source>
        <dbReference type="ARBA" id="ARBA00022737"/>
    </source>
</evidence>
<evidence type="ECO:0000256" key="17">
    <source>
        <dbReference type="SAM" id="Phobius"/>
    </source>
</evidence>
<evidence type="ECO:0000259" key="18">
    <source>
        <dbReference type="PROSITE" id="PS50835"/>
    </source>
</evidence>
<keyword evidence="10" id="KW-0325">Glycoprotein</keyword>
<proteinExistence type="inferred from homology"/>
<dbReference type="Proteomes" id="UP000009046">
    <property type="component" value="Unassembled WGS sequence"/>
</dbReference>
<dbReference type="EnsemblMetazoa" id="PHUM299830-RA">
    <property type="protein sequence ID" value="PHUM299830-PA"/>
    <property type="gene ID" value="PHUM299830"/>
</dbReference>
<dbReference type="EMBL" id="DS235286">
    <property type="protein sequence ID" value="EEB14437.1"/>
    <property type="molecule type" value="Genomic_DNA"/>
</dbReference>
<dbReference type="VEuPathDB" id="VectorBase:PHUM299830"/>
<feature type="domain" description="Ig-like" evidence="18">
    <location>
        <begin position="202"/>
        <end position="275"/>
    </location>
</feature>
<dbReference type="GO" id="GO:0030424">
    <property type="term" value="C:axon"/>
    <property type="evidence" value="ECO:0007669"/>
    <property type="project" value="TreeGrafter"/>
</dbReference>
<dbReference type="SUPFAM" id="SSF48726">
    <property type="entry name" value="Immunoglobulin"/>
    <property type="match status" value="3"/>
</dbReference>
<feature type="domain" description="Ig-like" evidence="18">
    <location>
        <begin position="16"/>
        <end position="99"/>
    </location>
</feature>
<dbReference type="AlphaFoldDB" id="E0VM31"/>
<dbReference type="STRING" id="121224.E0VM31"/>
<gene>
    <name evidence="21" type="primary">8229809</name>
    <name evidence="20" type="ORF">Phum_PHUM299830</name>
</gene>
<evidence type="ECO:0000256" key="7">
    <source>
        <dbReference type="ARBA" id="ARBA00022989"/>
    </source>
</evidence>
<evidence type="ECO:0000256" key="12">
    <source>
        <dbReference type="ARBA" id="ARBA00037573"/>
    </source>
</evidence>
<dbReference type="Pfam" id="PF07679">
    <property type="entry name" value="I-set"/>
    <property type="match status" value="1"/>
</dbReference>
<dbReference type="InterPro" id="IPR003598">
    <property type="entry name" value="Ig_sub2"/>
</dbReference>
<dbReference type="SMART" id="SM00408">
    <property type="entry name" value="IGc2"/>
    <property type="match status" value="4"/>
</dbReference>
<evidence type="ECO:0000256" key="2">
    <source>
        <dbReference type="ARBA" id="ARBA00022674"/>
    </source>
</evidence>
<dbReference type="InterPro" id="IPR036116">
    <property type="entry name" value="FN3_sf"/>
</dbReference>
<keyword evidence="6" id="KW-0654">Proteoglycan</keyword>
<evidence type="ECO:0000313" key="21">
    <source>
        <dbReference type="EnsemblMetazoa" id="PHUM299830-PA"/>
    </source>
</evidence>
<keyword evidence="5" id="KW-0677">Repeat</keyword>
<feature type="transmembrane region" description="Helical" evidence="17">
    <location>
        <begin position="636"/>
        <end position="660"/>
    </location>
</feature>
<dbReference type="CDD" id="cd00063">
    <property type="entry name" value="FN3"/>
    <property type="match status" value="2"/>
</dbReference>
<keyword evidence="2" id="KW-0358">Heparin-binding</keyword>
<feature type="domain" description="Fibronectin type-III" evidence="19">
    <location>
        <begin position="407"/>
        <end position="510"/>
    </location>
</feature>
<evidence type="ECO:0000256" key="15">
    <source>
        <dbReference type="ARBA" id="ARBA00041099"/>
    </source>
</evidence>
<feature type="region of interest" description="Disordered" evidence="16">
    <location>
        <begin position="602"/>
        <end position="632"/>
    </location>
</feature>
<dbReference type="InterPro" id="IPR007110">
    <property type="entry name" value="Ig-like_dom"/>
</dbReference>
<dbReference type="OrthoDB" id="9998697at2759"/>
<sequence length="713" mass="79744">MDDKSYFTLLVFDVGPKFINNPEPIVAPLGDEVEFDCSLDVKADYLRWKHNGKLLPFIYNDTAKSRLVFKMNNESQIGDYQCIAWYGASAIASNSARLSLAEIGPIPPKSYRSVTVSEGNNIGIKCRSPYSKPAAFIQYYKNNVSVEAHVSKSGTLLLTNVTSKDSGLYSCSITNPYVKENAIFLPSYDNILVSTDLKENPPQFSYLPESLYTVQIGANVTLECVGYGQPIPKYYWKRKNGTLPLNKHTIVPGGLLLINVNASDEDFYTCEIDNGIPPKLIHNFKVVVQEPAFVEKGPLNLLVKEGGKARMDCFIRGKPFPKVTWLLNGETVKNDSHVLINGSTIHIFVVEKRHAGMYQCMAENILGSSFGSSTLRVEPRQVTAKNSFGMRQFSFHNPRFRGSEMIPPTRPNVTRLTDNSVMVRWHVTPNKGLPILFFKVQHRELTKGKGSRWKTNNEDIPPHVGSYEVVNLTPDKYYRFRIAAVYSNMDNKLSPNSARFFLHGGKVKQTPAAPELIHTSAAGPESIRLVWEYHNNSKIPIEGFYVYYRSTSTAGDYIKATVEGEWIRTYVINYLNPDTAYDIKLQSFTIDAASDFSEILTQKTEKEPTVSPPSEKPTTKKTEDEENESSKSSNQLYVTLGAVLGGLGLLLMLCLGIFFCNKHRQTSTVSQEQINLNGHIPISNGHVGKSNGYLTSKMNITNNPLADTDEDKV</sequence>
<dbReference type="InterPro" id="IPR036179">
    <property type="entry name" value="Ig-like_dom_sf"/>
</dbReference>
<evidence type="ECO:0000256" key="10">
    <source>
        <dbReference type="ARBA" id="ARBA00023180"/>
    </source>
</evidence>
<feature type="domain" description="Fibronectin type-III" evidence="19">
    <location>
        <begin position="513"/>
        <end position="607"/>
    </location>
</feature>
<reference evidence="20" key="1">
    <citation type="submission" date="2007-04" db="EMBL/GenBank/DDBJ databases">
        <title>Annotation of Pediculus humanus corporis strain USDA.</title>
        <authorList>
            <person name="Kirkness E."/>
            <person name="Hannick L."/>
            <person name="Hass B."/>
            <person name="Bruggner R."/>
            <person name="Lawson D."/>
            <person name="Bidwell S."/>
            <person name="Joardar V."/>
            <person name="Caler E."/>
            <person name="Walenz B."/>
            <person name="Inman J."/>
            <person name="Schobel S."/>
            <person name="Galinsky K."/>
            <person name="Amedeo P."/>
            <person name="Strausberg R."/>
        </authorList>
    </citation>
    <scope>NUCLEOTIDE SEQUENCE</scope>
    <source>
        <strain evidence="20">USDA</strain>
    </source>
</reference>
<dbReference type="FunCoup" id="E0VM31">
    <property type="interactions" value="73"/>
</dbReference>
<dbReference type="GO" id="GO:0007411">
    <property type="term" value="P:axon guidance"/>
    <property type="evidence" value="ECO:0007669"/>
    <property type="project" value="TreeGrafter"/>
</dbReference>
<evidence type="ECO:0000256" key="13">
    <source>
        <dbReference type="ARBA" id="ARBA00038144"/>
    </source>
</evidence>
<dbReference type="PROSITE" id="PS50835">
    <property type="entry name" value="IG_LIKE"/>
    <property type="match status" value="4"/>
</dbReference>
<keyword evidence="3 17" id="KW-0812">Transmembrane</keyword>
<dbReference type="SMART" id="SM00060">
    <property type="entry name" value="FN3"/>
    <property type="match status" value="2"/>
</dbReference>
<dbReference type="SUPFAM" id="SSF49265">
    <property type="entry name" value="Fibronectin type III"/>
    <property type="match status" value="2"/>
</dbReference>
<dbReference type="GO" id="GO:0098609">
    <property type="term" value="P:cell-cell adhesion"/>
    <property type="evidence" value="ECO:0007669"/>
    <property type="project" value="TreeGrafter"/>
</dbReference>
<dbReference type="FunFam" id="2.60.40.10:FF:000032">
    <property type="entry name" value="palladin isoform X1"/>
    <property type="match status" value="1"/>
</dbReference>
<feature type="domain" description="Ig-like" evidence="18">
    <location>
        <begin position="291"/>
        <end position="378"/>
    </location>
</feature>
<evidence type="ECO:0000256" key="1">
    <source>
        <dbReference type="ARBA" id="ARBA00004479"/>
    </source>
</evidence>
<evidence type="ECO:0000313" key="22">
    <source>
        <dbReference type="Proteomes" id="UP000009046"/>
    </source>
</evidence>
<dbReference type="GeneID" id="8229809"/>
<protein>
    <recommendedName>
        <fullName evidence="15">Interference hedgehog</fullName>
    </recommendedName>
</protein>
<dbReference type="eggNOG" id="ENOG502QUNT">
    <property type="taxonomic scope" value="Eukaryota"/>
</dbReference>
<keyword evidence="22" id="KW-1185">Reference proteome</keyword>
<dbReference type="PANTHER" id="PTHR44170">
    <property type="entry name" value="PROTEIN SIDEKICK"/>
    <property type="match status" value="1"/>
</dbReference>
<dbReference type="Gene3D" id="2.60.40.10">
    <property type="entry name" value="Immunoglobulins"/>
    <property type="match status" value="6"/>
</dbReference>
<evidence type="ECO:0000256" key="11">
    <source>
        <dbReference type="ARBA" id="ARBA00023319"/>
    </source>
</evidence>
<keyword evidence="11" id="KW-0393">Immunoglobulin domain</keyword>
<feature type="domain" description="Ig-like" evidence="18">
    <location>
        <begin position="108"/>
        <end position="175"/>
    </location>
</feature>
<comment type="subunit">
    <text evidence="14">Homodimer. Heterotetramer; 2 iHog chains bind 2 hh chains when facilitated by heparin, heparin is required to promote high-affinity interactions between hh and iHog.</text>
</comment>
<reference evidence="21" key="3">
    <citation type="submission" date="2020-05" db="UniProtKB">
        <authorList>
            <consortium name="EnsemblMetazoa"/>
        </authorList>
    </citation>
    <scope>IDENTIFICATION</scope>
    <source>
        <strain evidence="21">USDA</strain>
    </source>
</reference>
<dbReference type="InterPro" id="IPR003599">
    <property type="entry name" value="Ig_sub"/>
</dbReference>
<dbReference type="PANTHER" id="PTHR44170:SF33">
    <property type="entry name" value="BROTHER OF IHOG, ISOFORM G-RELATED"/>
    <property type="match status" value="1"/>
</dbReference>
<comment type="function">
    <text evidence="12">Mediates response to the active Hedgehog (Hh) protein signal in embryos, functioning upstream or at the level of patched (ptc).</text>
</comment>
<dbReference type="GO" id="GO:0008201">
    <property type="term" value="F:heparin binding"/>
    <property type="evidence" value="ECO:0007669"/>
    <property type="project" value="UniProtKB-KW"/>
</dbReference>
<keyword evidence="9" id="KW-1015">Disulfide bond</keyword>
<dbReference type="EMBL" id="AAZO01003476">
    <property type="status" value="NOT_ANNOTATED_CDS"/>
    <property type="molecule type" value="Genomic_DNA"/>
</dbReference>
<dbReference type="InterPro" id="IPR003961">
    <property type="entry name" value="FN3_dom"/>
</dbReference>
<dbReference type="OMA" id="CGLMEGK"/>
<dbReference type="InParanoid" id="E0VM31"/>
<reference evidence="20" key="2">
    <citation type="submission" date="2007-04" db="EMBL/GenBank/DDBJ databases">
        <title>The genome of the human body louse.</title>
        <authorList>
            <consortium name="The Human Body Louse Genome Consortium"/>
            <person name="Kirkness E."/>
            <person name="Walenz B."/>
            <person name="Hass B."/>
            <person name="Bruggner R."/>
            <person name="Strausberg R."/>
        </authorList>
    </citation>
    <scope>NUCLEOTIDE SEQUENCE</scope>
    <source>
        <strain evidence="20">USDA</strain>
    </source>
</reference>
<keyword evidence="7 17" id="KW-1133">Transmembrane helix</keyword>
<comment type="similarity">
    <text evidence="13">Belongs to the immunoglobulin superfamily. IHOG family.</text>
</comment>
<name>E0VM31_PEDHC</name>